<reference evidence="1 2" key="1">
    <citation type="submission" date="2017-05" db="EMBL/GenBank/DDBJ databases">
        <title>Complete genome sequence of Streptomyces sp. SCSIO 03032 revealed the diverse biosynthetic pathways for its bioactive secondary metabolites.</title>
        <authorList>
            <person name="Ma L."/>
            <person name="Zhu Y."/>
            <person name="Zhang W."/>
            <person name="Zhang G."/>
            <person name="Tian X."/>
            <person name="Zhang S."/>
            <person name="Zhang C."/>
        </authorList>
    </citation>
    <scope>NUCLEOTIDE SEQUENCE [LARGE SCALE GENOMIC DNA]</scope>
    <source>
        <strain evidence="1 2">SCSIO 03032</strain>
    </source>
</reference>
<sequence length="85" mass="9155">MRGVLVAVEIDAGTVRVGDQVMIGGQPFVVRNMTAMGSGHKRLVFGTGETFVMGPATVLWAARRHDPRIPRGRFTGSAHARGRQP</sequence>
<dbReference type="AlphaFoldDB" id="A0A1W7CXD3"/>
<keyword evidence="2" id="KW-1185">Reference proteome</keyword>
<evidence type="ECO:0000313" key="1">
    <source>
        <dbReference type="EMBL" id="ARQ68990.1"/>
    </source>
</evidence>
<proteinExistence type="predicted"/>
<name>A0A1W7CXD3_9ACTN</name>
<dbReference type="KEGG" id="smao:CAG99_09055"/>
<evidence type="ECO:0000313" key="2">
    <source>
        <dbReference type="Proteomes" id="UP000194218"/>
    </source>
</evidence>
<gene>
    <name evidence="1" type="ORF">CAG99_09055</name>
</gene>
<dbReference type="EMBL" id="CP021121">
    <property type="protein sequence ID" value="ARQ68990.1"/>
    <property type="molecule type" value="Genomic_DNA"/>
</dbReference>
<organism evidence="1 2">
    <name type="scientific">Streptomyces marincola</name>
    <dbReference type="NCBI Taxonomy" id="2878388"/>
    <lineage>
        <taxon>Bacteria</taxon>
        <taxon>Bacillati</taxon>
        <taxon>Actinomycetota</taxon>
        <taxon>Actinomycetes</taxon>
        <taxon>Kitasatosporales</taxon>
        <taxon>Streptomycetaceae</taxon>
        <taxon>Streptomyces</taxon>
    </lineage>
</organism>
<protein>
    <submittedName>
        <fullName evidence="1">Uncharacterized protein</fullName>
    </submittedName>
</protein>
<dbReference type="RefSeq" id="WP_086158506.1">
    <property type="nucleotide sequence ID" value="NZ_CP021121.1"/>
</dbReference>
<dbReference type="Proteomes" id="UP000194218">
    <property type="component" value="Chromosome"/>
</dbReference>
<accession>A0A1W7CXD3</accession>